<gene>
    <name evidence="1" type="ORF">NCTC10975_01868</name>
    <name evidence="2" type="ORF">NCTC11938_04117</name>
</gene>
<accession>A0A2X2DKB6</accession>
<reference evidence="3 4" key="1">
    <citation type="submission" date="2018-06" db="EMBL/GenBank/DDBJ databases">
        <authorList>
            <consortium name="Pathogen Informatics"/>
            <person name="Doyle S."/>
        </authorList>
    </citation>
    <scope>NUCLEOTIDE SEQUENCE [LARGE SCALE GENOMIC DNA]</scope>
    <source>
        <strain evidence="1 3">NCTC10975</strain>
        <strain evidence="2 4">NCTC11938</strain>
    </source>
</reference>
<dbReference type="EMBL" id="UGTS01000006">
    <property type="protein sequence ID" value="SUC39842.1"/>
    <property type="molecule type" value="Genomic_DNA"/>
</dbReference>
<organism evidence="1 3">
    <name type="scientific">Proteus mirabilis</name>
    <dbReference type="NCBI Taxonomy" id="584"/>
    <lineage>
        <taxon>Bacteria</taxon>
        <taxon>Pseudomonadati</taxon>
        <taxon>Pseudomonadota</taxon>
        <taxon>Gammaproteobacteria</taxon>
        <taxon>Enterobacterales</taxon>
        <taxon>Morganellaceae</taxon>
        <taxon>Proteus</taxon>
    </lineage>
</organism>
<dbReference type="Proteomes" id="UP000254191">
    <property type="component" value="Unassembled WGS sequence"/>
</dbReference>
<evidence type="ECO:0000313" key="4">
    <source>
        <dbReference type="Proteomes" id="UP000254191"/>
    </source>
</evidence>
<evidence type="ECO:0000313" key="3">
    <source>
        <dbReference type="Proteomes" id="UP000251485"/>
    </source>
</evidence>
<protein>
    <submittedName>
        <fullName evidence="1">Fimbrial subunit</fullName>
    </submittedName>
</protein>
<evidence type="ECO:0000313" key="2">
    <source>
        <dbReference type="EMBL" id="SUC39842.1"/>
    </source>
</evidence>
<evidence type="ECO:0000313" key="1">
    <source>
        <dbReference type="EMBL" id="SPY96159.1"/>
    </source>
</evidence>
<proteinExistence type="predicted"/>
<dbReference type="EMBL" id="UAUE01000012">
    <property type="protein sequence ID" value="SPY96159.1"/>
    <property type="molecule type" value="Genomic_DNA"/>
</dbReference>
<dbReference type="AlphaFoldDB" id="A0A2X2DKB6"/>
<sequence>MKKNFSIFPCRPIISSSFTRYLQLSYKLIEISSHQHTLSIIPENAKYALGSQRSDIKTSCNVDTFLTFTVSDLFVENKANTWKKL</sequence>
<dbReference type="Proteomes" id="UP000251485">
    <property type="component" value="Unassembled WGS sequence"/>
</dbReference>
<name>A0A2X2DKB6_PROMI</name>